<dbReference type="EMBL" id="JAAMPC010000117">
    <property type="protein sequence ID" value="KAG2244033.1"/>
    <property type="molecule type" value="Genomic_DNA"/>
</dbReference>
<reference evidence="1 2" key="1">
    <citation type="submission" date="2020-02" db="EMBL/GenBank/DDBJ databases">
        <authorList>
            <person name="Ma Q."/>
            <person name="Huang Y."/>
            <person name="Song X."/>
            <person name="Pei D."/>
        </authorList>
    </citation>
    <scope>NUCLEOTIDE SEQUENCE [LARGE SCALE GENOMIC DNA]</scope>
    <source>
        <strain evidence="1">Sxm20200214</strain>
        <tissue evidence="1">Leaf</tissue>
    </source>
</reference>
<evidence type="ECO:0000313" key="2">
    <source>
        <dbReference type="Proteomes" id="UP000886595"/>
    </source>
</evidence>
<dbReference type="Proteomes" id="UP000886595">
    <property type="component" value="Unassembled WGS sequence"/>
</dbReference>
<dbReference type="AlphaFoldDB" id="A0A8X7P505"/>
<comment type="caution">
    <text evidence="1">The sequence shown here is derived from an EMBL/GenBank/DDBJ whole genome shotgun (WGS) entry which is preliminary data.</text>
</comment>
<organism evidence="1 2">
    <name type="scientific">Brassica carinata</name>
    <name type="common">Ethiopian mustard</name>
    <name type="synonym">Abyssinian cabbage</name>
    <dbReference type="NCBI Taxonomy" id="52824"/>
    <lineage>
        <taxon>Eukaryota</taxon>
        <taxon>Viridiplantae</taxon>
        <taxon>Streptophyta</taxon>
        <taxon>Embryophyta</taxon>
        <taxon>Tracheophyta</taxon>
        <taxon>Spermatophyta</taxon>
        <taxon>Magnoliopsida</taxon>
        <taxon>eudicotyledons</taxon>
        <taxon>Gunneridae</taxon>
        <taxon>Pentapetalae</taxon>
        <taxon>rosids</taxon>
        <taxon>malvids</taxon>
        <taxon>Brassicales</taxon>
        <taxon>Brassicaceae</taxon>
        <taxon>Brassiceae</taxon>
        <taxon>Brassica</taxon>
    </lineage>
</organism>
<gene>
    <name evidence="1" type="ORF">Bca52824_094126</name>
</gene>
<evidence type="ECO:0000313" key="1">
    <source>
        <dbReference type="EMBL" id="KAG2244033.1"/>
    </source>
</evidence>
<protein>
    <submittedName>
        <fullName evidence="1">Uncharacterized protein</fullName>
    </submittedName>
</protein>
<name>A0A8X7P505_BRACI</name>
<keyword evidence="2" id="KW-1185">Reference proteome</keyword>
<proteinExistence type="predicted"/>
<dbReference type="OrthoDB" id="10248542at2759"/>
<sequence>MLLSEEVVEPVSYLLKSGEVLKKMKEKWKKKKIEVAAEIAGKSSYGSTLSYKNTEKMKAICKHSLLGASGEISDFQEILCYPDELM</sequence>
<accession>A0A8X7P505</accession>